<proteinExistence type="predicted"/>
<dbReference type="AlphaFoldDB" id="A0A9J6AMA1"/>
<reference evidence="1 2" key="1">
    <citation type="submission" date="2020-09" db="EMBL/GenBank/DDBJ databases">
        <title>De no assembly of potato wild relative species, Solanum commersonii.</title>
        <authorList>
            <person name="Cho K."/>
        </authorList>
    </citation>
    <scope>NUCLEOTIDE SEQUENCE [LARGE SCALE GENOMIC DNA]</scope>
    <source>
        <strain evidence="1">LZ3.2</strain>
        <tissue evidence="1">Leaf</tissue>
    </source>
</reference>
<dbReference type="Proteomes" id="UP000824120">
    <property type="component" value="Chromosome 2"/>
</dbReference>
<name>A0A9J6AMA1_SOLCO</name>
<evidence type="ECO:0000313" key="2">
    <source>
        <dbReference type="Proteomes" id="UP000824120"/>
    </source>
</evidence>
<dbReference type="EMBL" id="JACXVP010000002">
    <property type="protein sequence ID" value="KAG5625484.1"/>
    <property type="molecule type" value="Genomic_DNA"/>
</dbReference>
<gene>
    <name evidence="1" type="ORF">H5410_010702</name>
</gene>
<sequence>MAIYLLDMQELVKLAMWQTKTRIEMVKGNRKTKKNYLEIDVKNDLLKSELDVNTSDMLWEI</sequence>
<evidence type="ECO:0000313" key="1">
    <source>
        <dbReference type="EMBL" id="KAG5625484.1"/>
    </source>
</evidence>
<accession>A0A9J6AMA1</accession>
<organism evidence="1 2">
    <name type="scientific">Solanum commersonii</name>
    <name type="common">Commerson's wild potato</name>
    <name type="synonym">Commerson's nightshade</name>
    <dbReference type="NCBI Taxonomy" id="4109"/>
    <lineage>
        <taxon>Eukaryota</taxon>
        <taxon>Viridiplantae</taxon>
        <taxon>Streptophyta</taxon>
        <taxon>Embryophyta</taxon>
        <taxon>Tracheophyta</taxon>
        <taxon>Spermatophyta</taxon>
        <taxon>Magnoliopsida</taxon>
        <taxon>eudicotyledons</taxon>
        <taxon>Gunneridae</taxon>
        <taxon>Pentapetalae</taxon>
        <taxon>asterids</taxon>
        <taxon>lamiids</taxon>
        <taxon>Solanales</taxon>
        <taxon>Solanaceae</taxon>
        <taxon>Solanoideae</taxon>
        <taxon>Solaneae</taxon>
        <taxon>Solanum</taxon>
    </lineage>
</organism>
<keyword evidence="2" id="KW-1185">Reference proteome</keyword>
<comment type="caution">
    <text evidence="1">The sequence shown here is derived from an EMBL/GenBank/DDBJ whole genome shotgun (WGS) entry which is preliminary data.</text>
</comment>
<protein>
    <submittedName>
        <fullName evidence="1">Uncharacterized protein</fullName>
    </submittedName>
</protein>